<evidence type="ECO:0000313" key="1">
    <source>
        <dbReference type="EMBL" id="OBS59430.1"/>
    </source>
</evidence>
<accession>A0A1A6G0U7</accession>
<organism evidence="1 2">
    <name type="scientific">Neotoma lepida</name>
    <name type="common">Desert woodrat</name>
    <dbReference type="NCBI Taxonomy" id="56216"/>
    <lineage>
        <taxon>Eukaryota</taxon>
        <taxon>Metazoa</taxon>
        <taxon>Chordata</taxon>
        <taxon>Craniata</taxon>
        <taxon>Vertebrata</taxon>
        <taxon>Euteleostomi</taxon>
        <taxon>Mammalia</taxon>
        <taxon>Eutheria</taxon>
        <taxon>Euarchontoglires</taxon>
        <taxon>Glires</taxon>
        <taxon>Rodentia</taxon>
        <taxon>Myomorpha</taxon>
        <taxon>Muroidea</taxon>
        <taxon>Cricetidae</taxon>
        <taxon>Neotominae</taxon>
        <taxon>Neotoma</taxon>
    </lineage>
</organism>
<dbReference type="OrthoDB" id="9591445at2759"/>
<name>A0A1A6G0U7_NEOLE</name>
<dbReference type="AlphaFoldDB" id="A0A1A6G0U7"/>
<evidence type="ECO:0000313" key="2">
    <source>
        <dbReference type="Proteomes" id="UP000092124"/>
    </source>
</evidence>
<feature type="non-terminal residue" evidence="1">
    <location>
        <position position="115"/>
    </location>
</feature>
<gene>
    <name evidence="1" type="ORF">A6R68_09448</name>
</gene>
<dbReference type="EMBL" id="LZPO01108096">
    <property type="protein sequence ID" value="OBS59430.1"/>
    <property type="molecule type" value="Genomic_DNA"/>
</dbReference>
<keyword evidence="2" id="KW-1185">Reference proteome</keyword>
<reference evidence="1 2" key="1">
    <citation type="submission" date="2016-06" db="EMBL/GenBank/DDBJ databases">
        <title>The Draft Genome Sequence and Annotation of the Desert Woodrat Neotoma lepida.</title>
        <authorList>
            <person name="Campbell M."/>
            <person name="Oakeson K.F."/>
            <person name="Yandell M."/>
            <person name="Halpert J.R."/>
            <person name="Dearing D."/>
        </authorList>
    </citation>
    <scope>NUCLEOTIDE SEQUENCE [LARGE SCALE GENOMIC DNA]</scope>
    <source>
        <strain evidence="1">417</strain>
        <tissue evidence="1">Liver</tissue>
    </source>
</reference>
<sequence length="115" mass="12843">MSADSRNITYSTTFSTKSSNQNFVVFLNEVQAAITGHESCDLLAVLDELHPGTLPDSRIWLFGFNSYFFQHNFLCMRGTARRIGLQGCAQNPFVYIAQQPAMNASPHSHLLNCGR</sequence>
<dbReference type="STRING" id="56216.A0A1A6G0U7"/>
<dbReference type="Proteomes" id="UP000092124">
    <property type="component" value="Unassembled WGS sequence"/>
</dbReference>
<proteinExistence type="predicted"/>
<comment type="caution">
    <text evidence="1">The sequence shown here is derived from an EMBL/GenBank/DDBJ whole genome shotgun (WGS) entry which is preliminary data.</text>
</comment>
<protein>
    <submittedName>
        <fullName evidence="1">Uncharacterized protein</fullName>
    </submittedName>
</protein>